<sequence length="334" mass="38885">MKHKYLKLSGFIVLVFLAAGIFFYHQFQPATEFSWGLNFSQSRARELGFDPRQLYLDILSDLKPDKIRLSAYWNQIERQRGTYDFAEIDDFLNLARQYDTEVILVVGKKQPRWPECHVPSWARDLSEFEQQNAELEMVVAAINHFKSFEAVKIWQVQNEPLFGFGEMCPKANRDFLKEEIALVKSLDSRPVMVADSGEFGRWLPTATTGADLFGTTMYRVVRNDFTGYFRYPLPPAFFRIKAGVVQTFTPMRNLIGVELQAEPWLSDSVSKIDLNTQMALMNPKVFRENIEYAKAAGFHDNYLWGVEWWYWLAKQHNDWGMWALAKDLLSGKIE</sequence>
<dbReference type="InterPro" id="IPR017853">
    <property type="entry name" value="GH"/>
</dbReference>
<evidence type="ECO:0000256" key="1">
    <source>
        <dbReference type="SAM" id="Phobius"/>
    </source>
</evidence>
<keyword evidence="1" id="KW-0472">Membrane</keyword>
<reference evidence="2 3" key="1">
    <citation type="journal article" date="2016" name="Nat. Commun.">
        <title>Thousands of microbial genomes shed light on interconnected biogeochemical processes in an aquifer system.</title>
        <authorList>
            <person name="Anantharaman K."/>
            <person name="Brown C.T."/>
            <person name="Hug L.A."/>
            <person name="Sharon I."/>
            <person name="Castelle C.J."/>
            <person name="Probst A.J."/>
            <person name="Thomas B.C."/>
            <person name="Singh A."/>
            <person name="Wilkins M.J."/>
            <person name="Karaoz U."/>
            <person name="Brodie E.L."/>
            <person name="Williams K.H."/>
            <person name="Hubbard S.S."/>
            <person name="Banfield J.F."/>
        </authorList>
    </citation>
    <scope>NUCLEOTIDE SEQUENCE [LARGE SCALE GENOMIC DNA]</scope>
</reference>
<dbReference type="SUPFAM" id="SSF51445">
    <property type="entry name" value="(Trans)glycosidases"/>
    <property type="match status" value="1"/>
</dbReference>
<evidence type="ECO:0000313" key="2">
    <source>
        <dbReference type="EMBL" id="OGE90642.1"/>
    </source>
</evidence>
<dbReference type="EMBL" id="MFEY01000004">
    <property type="protein sequence ID" value="OGE90642.1"/>
    <property type="molecule type" value="Genomic_DNA"/>
</dbReference>
<dbReference type="Proteomes" id="UP000177682">
    <property type="component" value="Unassembled WGS sequence"/>
</dbReference>
<accession>A0A1F5PLU8</accession>
<evidence type="ECO:0008006" key="4">
    <source>
        <dbReference type="Google" id="ProtNLM"/>
    </source>
</evidence>
<proteinExistence type="predicted"/>
<feature type="transmembrane region" description="Helical" evidence="1">
    <location>
        <begin position="5"/>
        <end position="24"/>
    </location>
</feature>
<keyword evidence="1" id="KW-0812">Transmembrane</keyword>
<organism evidence="2 3">
    <name type="scientific">Candidatus Doudnabacteria bacterium RIFCSPHIGHO2_12_FULL_48_16</name>
    <dbReference type="NCBI Taxonomy" id="1817838"/>
    <lineage>
        <taxon>Bacteria</taxon>
        <taxon>Candidatus Doudnaibacteriota</taxon>
    </lineage>
</organism>
<gene>
    <name evidence="2" type="ORF">A3E29_00715</name>
</gene>
<name>A0A1F5PLU8_9BACT</name>
<dbReference type="AlphaFoldDB" id="A0A1F5PLU8"/>
<keyword evidence="1" id="KW-1133">Transmembrane helix</keyword>
<comment type="caution">
    <text evidence="2">The sequence shown here is derived from an EMBL/GenBank/DDBJ whole genome shotgun (WGS) entry which is preliminary data.</text>
</comment>
<protein>
    <recommendedName>
        <fullName evidence="4">Glycoside hydrolase family 42 N-terminal domain-containing protein</fullName>
    </recommendedName>
</protein>
<evidence type="ECO:0000313" key="3">
    <source>
        <dbReference type="Proteomes" id="UP000177682"/>
    </source>
</evidence>
<dbReference type="Gene3D" id="3.20.20.80">
    <property type="entry name" value="Glycosidases"/>
    <property type="match status" value="1"/>
</dbReference>